<evidence type="ECO:0000313" key="1">
    <source>
        <dbReference type="EMBL" id="SMC35762.1"/>
    </source>
</evidence>
<accession>A0A1W1YI15</accession>
<organism evidence="1 2">
    <name type="scientific">Janibacter indicus</name>
    <dbReference type="NCBI Taxonomy" id="857417"/>
    <lineage>
        <taxon>Bacteria</taxon>
        <taxon>Bacillati</taxon>
        <taxon>Actinomycetota</taxon>
        <taxon>Actinomycetes</taxon>
        <taxon>Micrococcales</taxon>
        <taxon>Intrasporangiaceae</taxon>
        <taxon>Janibacter</taxon>
    </lineage>
</organism>
<protein>
    <submittedName>
        <fullName evidence="1">Uncharacterized protein</fullName>
    </submittedName>
</protein>
<sequence length="40" mass="4306">MRGDEVEQAYEGGADVLSGVRQPITAYAQEHGLTVLEPAF</sequence>
<dbReference type="EMBL" id="FWXN01000002">
    <property type="protein sequence ID" value="SMC35762.1"/>
    <property type="molecule type" value="Genomic_DNA"/>
</dbReference>
<evidence type="ECO:0000313" key="2">
    <source>
        <dbReference type="Proteomes" id="UP000192634"/>
    </source>
</evidence>
<dbReference type="Proteomes" id="UP000192634">
    <property type="component" value="Unassembled WGS sequence"/>
</dbReference>
<dbReference type="RefSeq" id="WP_268766690.1">
    <property type="nucleotide sequence ID" value="NZ_FWXN01000002.1"/>
</dbReference>
<reference evidence="1 2" key="1">
    <citation type="submission" date="2017-04" db="EMBL/GenBank/DDBJ databases">
        <authorList>
            <person name="Afonso C.L."/>
            <person name="Miller P.J."/>
            <person name="Scott M.A."/>
            <person name="Spackman E."/>
            <person name="Goraichik I."/>
            <person name="Dimitrov K.M."/>
            <person name="Suarez D.L."/>
            <person name="Swayne D.E."/>
        </authorList>
    </citation>
    <scope>NUCLEOTIDE SEQUENCE [LARGE SCALE GENOMIC DNA]</scope>
    <source>
        <strain evidence="1 2">CGMCC 1.12511</strain>
    </source>
</reference>
<name>A0A1W1YI15_9MICO</name>
<gene>
    <name evidence="1" type="ORF">SAMN06296429_10249</name>
</gene>
<dbReference type="AlphaFoldDB" id="A0A1W1YI15"/>
<proteinExistence type="predicted"/>